<organism evidence="3 4">
    <name type="scientific">Desulfosporosinus metallidurans</name>
    <dbReference type="NCBI Taxonomy" id="1888891"/>
    <lineage>
        <taxon>Bacteria</taxon>
        <taxon>Bacillati</taxon>
        <taxon>Bacillota</taxon>
        <taxon>Clostridia</taxon>
        <taxon>Eubacteriales</taxon>
        <taxon>Desulfitobacteriaceae</taxon>
        <taxon>Desulfosporosinus</taxon>
    </lineage>
</organism>
<dbReference type="OrthoDB" id="9785707at2"/>
<dbReference type="EMBL" id="MLBF01000007">
    <property type="protein sequence ID" value="OLN32598.1"/>
    <property type="molecule type" value="Genomic_DNA"/>
</dbReference>
<comment type="caution">
    <text evidence="3">The sequence shown here is derived from an EMBL/GenBank/DDBJ whole genome shotgun (WGS) entry which is preliminary data.</text>
</comment>
<comment type="similarity">
    <text evidence="1">Belongs to the DprA/Smf family.</text>
</comment>
<dbReference type="PANTHER" id="PTHR43022">
    <property type="entry name" value="PROTEIN SMF"/>
    <property type="match status" value="1"/>
</dbReference>
<sequence>MTISLSVDSQAILLLASNVGLPIVKNMDLKPLSSSEWNAMSEKLSHSTLKYPRKFFEADPNEWKEQLDLNEAQVERMQRLLARGANLSMEIERLSSLGIWITTRAEPTYPQRLKKVLKRKCPVIMFGVGDYNLASAGGVAIVGSRDVDSAGVEFTAKLAQKCANEELVVISGGARGVDSIAQDTALNNGGRVLSILANGLEKIIQRREVRKNILENKMLLLTPFHPKVPFHAYNAMERNKFVYAMSNYTVVISAAEKKGGTWTGAAENLKAQWVPLFVRDEESCPSGNRTLIDQGAIPIDSAVLSSTKHLSEWFTQKLGEKAQRLDIHRKYMSNEEQNLKAMVNEQIALF</sequence>
<dbReference type="PANTHER" id="PTHR43022:SF1">
    <property type="entry name" value="PROTEIN SMF"/>
    <property type="match status" value="1"/>
</dbReference>
<evidence type="ECO:0000313" key="3">
    <source>
        <dbReference type="EMBL" id="OLN32598.1"/>
    </source>
</evidence>
<dbReference type="STRING" id="1888891.DSOL_1349"/>
<dbReference type="InterPro" id="IPR003488">
    <property type="entry name" value="DprA"/>
</dbReference>
<dbReference type="SUPFAM" id="SSF102405">
    <property type="entry name" value="MCP/YpsA-like"/>
    <property type="match status" value="1"/>
</dbReference>
<feature type="domain" description="Smf/DprA SLOG" evidence="2">
    <location>
        <begin position="101"/>
        <end position="300"/>
    </location>
</feature>
<reference evidence="3 4" key="1">
    <citation type="submission" date="2016-09" db="EMBL/GenBank/DDBJ databases">
        <title>Complete genome of Desulfosporosinus sp. OL.</title>
        <authorList>
            <person name="Mardanov A."/>
            <person name="Beletsky A."/>
            <person name="Panova A."/>
            <person name="Karnachuk O."/>
            <person name="Ravin N."/>
        </authorList>
    </citation>
    <scope>NUCLEOTIDE SEQUENCE [LARGE SCALE GENOMIC DNA]</scope>
    <source>
        <strain evidence="3 4">OL</strain>
    </source>
</reference>
<dbReference type="Proteomes" id="UP000186102">
    <property type="component" value="Unassembled WGS sequence"/>
</dbReference>
<name>A0A1Q8QYZ7_9FIRM</name>
<evidence type="ECO:0000313" key="4">
    <source>
        <dbReference type="Proteomes" id="UP000186102"/>
    </source>
</evidence>
<accession>A0A1Q8QYZ7</accession>
<dbReference type="InterPro" id="IPR057666">
    <property type="entry name" value="DrpA_SLOG"/>
</dbReference>
<protein>
    <submittedName>
        <fullName evidence="3">Putative DNA processing chain A</fullName>
    </submittedName>
</protein>
<dbReference type="Pfam" id="PF02481">
    <property type="entry name" value="DNA_processg_A"/>
    <property type="match status" value="1"/>
</dbReference>
<evidence type="ECO:0000259" key="2">
    <source>
        <dbReference type="Pfam" id="PF02481"/>
    </source>
</evidence>
<dbReference type="Gene3D" id="3.40.50.450">
    <property type="match status" value="1"/>
</dbReference>
<dbReference type="GO" id="GO:0009294">
    <property type="term" value="P:DNA-mediated transformation"/>
    <property type="evidence" value="ECO:0007669"/>
    <property type="project" value="InterPro"/>
</dbReference>
<proteinExistence type="inferred from homology"/>
<keyword evidence="4" id="KW-1185">Reference proteome</keyword>
<evidence type="ECO:0000256" key="1">
    <source>
        <dbReference type="ARBA" id="ARBA00006525"/>
    </source>
</evidence>
<gene>
    <name evidence="3" type="ORF">DSOL_1349</name>
</gene>
<dbReference type="RefSeq" id="WP_075364085.1">
    <property type="nucleotide sequence ID" value="NZ_MLBF01000007.1"/>
</dbReference>
<dbReference type="AlphaFoldDB" id="A0A1Q8QYZ7"/>